<dbReference type="InterPro" id="IPR036396">
    <property type="entry name" value="Cyt_P450_sf"/>
</dbReference>
<protein>
    <submittedName>
        <fullName evidence="3">Cytochrome P450</fullName>
    </submittedName>
</protein>
<dbReference type="SUPFAM" id="SSF48264">
    <property type="entry name" value="Cytochrome P450"/>
    <property type="match status" value="1"/>
</dbReference>
<dbReference type="GO" id="GO:0004497">
    <property type="term" value="F:monooxygenase activity"/>
    <property type="evidence" value="ECO:0007669"/>
    <property type="project" value="InterPro"/>
</dbReference>
<name>X7ED08_9RHOB</name>
<dbReference type="STRING" id="1449350.OCH239_05645"/>
<dbReference type="AlphaFoldDB" id="X7ED08"/>
<evidence type="ECO:0000313" key="4">
    <source>
        <dbReference type="Proteomes" id="UP000022447"/>
    </source>
</evidence>
<gene>
    <name evidence="3" type="ORF">OCH239_05645</name>
</gene>
<reference evidence="3 4" key="1">
    <citation type="submission" date="2014-01" db="EMBL/GenBank/DDBJ databases">
        <title>Roseivivax halodurans JCM 10272 Genome Sequencing.</title>
        <authorList>
            <person name="Lai Q."/>
            <person name="Li G."/>
            <person name="Shao Z."/>
        </authorList>
    </citation>
    <scope>NUCLEOTIDE SEQUENCE [LARGE SCALE GENOMIC DNA]</scope>
    <source>
        <strain evidence="3 4">JCM 10272</strain>
    </source>
</reference>
<evidence type="ECO:0000256" key="2">
    <source>
        <dbReference type="PIRSR" id="PIRSR602401-1"/>
    </source>
</evidence>
<accession>X7ED08</accession>
<evidence type="ECO:0000313" key="3">
    <source>
        <dbReference type="EMBL" id="ETX13944.1"/>
    </source>
</evidence>
<proteinExistence type="inferred from homology"/>
<dbReference type="PANTHER" id="PTHR24305:SF166">
    <property type="entry name" value="CYTOCHROME P450 12A4, MITOCHONDRIAL-RELATED"/>
    <property type="match status" value="1"/>
</dbReference>
<keyword evidence="2" id="KW-0479">Metal-binding</keyword>
<dbReference type="eggNOG" id="COG2124">
    <property type="taxonomic scope" value="Bacteria"/>
</dbReference>
<dbReference type="Proteomes" id="UP000022447">
    <property type="component" value="Unassembled WGS sequence"/>
</dbReference>
<dbReference type="InterPro" id="IPR002401">
    <property type="entry name" value="Cyt_P450_E_grp-I"/>
</dbReference>
<dbReference type="PATRIC" id="fig|1449350.3.peg.2807"/>
<dbReference type="Gene3D" id="1.10.630.10">
    <property type="entry name" value="Cytochrome P450"/>
    <property type="match status" value="1"/>
</dbReference>
<comment type="similarity">
    <text evidence="1">Belongs to the cytochrome P450 family.</text>
</comment>
<evidence type="ECO:0000256" key="1">
    <source>
        <dbReference type="ARBA" id="ARBA00010617"/>
    </source>
</evidence>
<comment type="cofactor">
    <cofactor evidence="2">
        <name>heme</name>
        <dbReference type="ChEBI" id="CHEBI:30413"/>
    </cofactor>
</comment>
<dbReference type="GO" id="GO:0005506">
    <property type="term" value="F:iron ion binding"/>
    <property type="evidence" value="ECO:0007669"/>
    <property type="project" value="InterPro"/>
</dbReference>
<dbReference type="InterPro" id="IPR001128">
    <property type="entry name" value="Cyt_P450"/>
</dbReference>
<keyword evidence="4" id="KW-1185">Reference proteome</keyword>
<dbReference type="PRINTS" id="PR00385">
    <property type="entry name" value="P450"/>
</dbReference>
<dbReference type="InterPro" id="IPR050121">
    <property type="entry name" value="Cytochrome_P450_monoxygenase"/>
</dbReference>
<keyword evidence="2" id="KW-0349">Heme</keyword>
<dbReference type="OrthoDB" id="9764248at2"/>
<dbReference type="GO" id="GO:0016705">
    <property type="term" value="F:oxidoreductase activity, acting on paired donors, with incorporation or reduction of molecular oxygen"/>
    <property type="evidence" value="ECO:0007669"/>
    <property type="project" value="InterPro"/>
</dbReference>
<dbReference type="RefSeq" id="WP_051489483.1">
    <property type="nucleotide sequence ID" value="NZ_JALZ01000015.1"/>
</dbReference>
<comment type="caution">
    <text evidence="3">The sequence shown here is derived from an EMBL/GenBank/DDBJ whole genome shotgun (WGS) entry which is preliminary data.</text>
</comment>
<organism evidence="3 4">
    <name type="scientific">Roseivivax halodurans JCM 10272</name>
    <dbReference type="NCBI Taxonomy" id="1449350"/>
    <lineage>
        <taxon>Bacteria</taxon>
        <taxon>Pseudomonadati</taxon>
        <taxon>Pseudomonadota</taxon>
        <taxon>Alphaproteobacteria</taxon>
        <taxon>Rhodobacterales</taxon>
        <taxon>Roseobacteraceae</taxon>
        <taxon>Roseivivax</taxon>
    </lineage>
</organism>
<dbReference type="PRINTS" id="PR00463">
    <property type="entry name" value="EP450I"/>
</dbReference>
<feature type="binding site" description="axial binding residue" evidence="2">
    <location>
        <position position="401"/>
    </location>
    <ligand>
        <name>heme</name>
        <dbReference type="ChEBI" id="CHEBI:30413"/>
    </ligand>
    <ligandPart>
        <name>Fe</name>
        <dbReference type="ChEBI" id="CHEBI:18248"/>
    </ligandPart>
</feature>
<dbReference type="EMBL" id="JALZ01000015">
    <property type="protein sequence ID" value="ETX13944.1"/>
    <property type="molecule type" value="Genomic_DNA"/>
</dbReference>
<keyword evidence="2" id="KW-0408">Iron</keyword>
<dbReference type="GO" id="GO:0020037">
    <property type="term" value="F:heme binding"/>
    <property type="evidence" value="ECO:0007669"/>
    <property type="project" value="InterPro"/>
</dbReference>
<dbReference type="Pfam" id="PF00067">
    <property type="entry name" value="p450"/>
    <property type="match status" value="1"/>
</dbReference>
<dbReference type="PANTHER" id="PTHR24305">
    <property type="entry name" value="CYTOCHROME P450"/>
    <property type="match status" value="1"/>
</dbReference>
<sequence length="453" mass="50664">MPLDRPAPPVSVPLLTREIGILETLSLARRNALSIVPEAALTEPALSGKAGRRWHMLMDPEALKLVLKDRLDNYPKSVVTKQLLRPGLGESLFISEGSHWRWQRRTAAPAFAPRPVEAMGEVMTEGAERVCDRLDARIGAPANLYDEMVTVTLEVITAVTFSGDAGFDRDRMHRAINAYLDQVGRISLLDVLGAPDWVPRPGRLLRGGQLREMKAQADEAVELRRARGAKDGAPDLLDLLLAAEDPETERRMTTRELRDNLITFVVAGHETTALALSWALYLIGRDPERQARAREEARDVLGARAATAGDLDRLPYIHAVIDEAMRLYPSASLVSRNAVEADRLPNADVAAGDIVMMPIYALHRHHDLWSDPHEFRPERWLDWPRPDRYAYLPFIDGPRICIGARFAMQEAMIVLATLLARYRFTPVPGREPDPVMVITLRPQGGVWLVPERI</sequence>